<evidence type="ECO:0000256" key="1">
    <source>
        <dbReference type="SAM" id="Coils"/>
    </source>
</evidence>
<dbReference type="RefSeq" id="XP_040945850.1">
    <property type="nucleotide sequence ID" value="XM_041089916.1"/>
</dbReference>
<feature type="coiled-coil region" evidence="1">
    <location>
        <begin position="19"/>
        <end position="72"/>
    </location>
</feature>
<name>A0ABM2ZT82_GOSHI</name>
<dbReference type="PANTHER" id="PTHR33223:SF8">
    <property type="entry name" value="OS04G0172440 PROTEIN"/>
    <property type="match status" value="1"/>
</dbReference>
<sequence length="278" mass="31652">MTVTLEINENLSTRYHYGTRRRTKEMDQTLEKLEQLQEQMQAQMQAQMQEKLAKLQQDMEASQRELLNQLKQLTAGGHDKGKSPAVNFGDDHEDPAYPPGFAPTNVQTQPGVYPQRVPVTIRSQYQVGAPVSMNFPTGSGSNPGDNPINPVVLDLDDAAEIEKTRIDLPKQLEDRCKWLEEKFQAMENADYHRGVDAKDLSLVPDLVLPPKFKMPEFEKYNGTSCPEAHITIFCRRMTGYINNDPLLINCFQDSLIESAARWYNQLSRANIHSWKDLA</sequence>
<keyword evidence="2" id="KW-1185">Reference proteome</keyword>
<protein>
    <recommendedName>
        <fullName evidence="4">Intersectin-1-like</fullName>
    </recommendedName>
</protein>
<evidence type="ECO:0000313" key="2">
    <source>
        <dbReference type="Proteomes" id="UP000818029"/>
    </source>
</evidence>
<gene>
    <name evidence="3" type="primary">LOC121215433</name>
</gene>
<accession>A0ABM2ZT82</accession>
<dbReference type="PANTHER" id="PTHR33223">
    <property type="entry name" value="CCHC-TYPE DOMAIN-CONTAINING PROTEIN"/>
    <property type="match status" value="1"/>
</dbReference>
<evidence type="ECO:0008006" key="4">
    <source>
        <dbReference type="Google" id="ProtNLM"/>
    </source>
</evidence>
<reference evidence="3" key="2">
    <citation type="submission" date="2025-08" db="UniProtKB">
        <authorList>
            <consortium name="RefSeq"/>
        </authorList>
    </citation>
    <scope>IDENTIFICATION</scope>
</reference>
<proteinExistence type="predicted"/>
<dbReference type="GeneID" id="121215433"/>
<organism evidence="2 3">
    <name type="scientific">Gossypium hirsutum</name>
    <name type="common">Upland cotton</name>
    <name type="synonym">Gossypium mexicanum</name>
    <dbReference type="NCBI Taxonomy" id="3635"/>
    <lineage>
        <taxon>Eukaryota</taxon>
        <taxon>Viridiplantae</taxon>
        <taxon>Streptophyta</taxon>
        <taxon>Embryophyta</taxon>
        <taxon>Tracheophyta</taxon>
        <taxon>Spermatophyta</taxon>
        <taxon>Magnoliopsida</taxon>
        <taxon>eudicotyledons</taxon>
        <taxon>Gunneridae</taxon>
        <taxon>Pentapetalae</taxon>
        <taxon>rosids</taxon>
        <taxon>malvids</taxon>
        <taxon>Malvales</taxon>
        <taxon>Malvaceae</taxon>
        <taxon>Malvoideae</taxon>
        <taxon>Gossypium</taxon>
    </lineage>
</organism>
<reference evidence="2" key="1">
    <citation type="journal article" date="2020" name="Nat. Genet.">
        <title>Genomic diversifications of five Gossypium allopolyploid species and their impact on cotton improvement.</title>
        <authorList>
            <person name="Chen Z.J."/>
            <person name="Sreedasyam A."/>
            <person name="Ando A."/>
            <person name="Song Q."/>
            <person name="De Santiago L.M."/>
            <person name="Hulse-Kemp A.M."/>
            <person name="Ding M."/>
            <person name="Ye W."/>
            <person name="Kirkbride R.C."/>
            <person name="Jenkins J."/>
            <person name="Plott C."/>
            <person name="Lovell J."/>
            <person name="Lin Y.M."/>
            <person name="Vaughn R."/>
            <person name="Liu B."/>
            <person name="Simpson S."/>
            <person name="Scheffler B.E."/>
            <person name="Wen L."/>
            <person name="Saski C.A."/>
            <person name="Grover C.E."/>
            <person name="Hu G."/>
            <person name="Conover J.L."/>
            <person name="Carlson J.W."/>
            <person name="Shu S."/>
            <person name="Boston L.B."/>
            <person name="Williams M."/>
            <person name="Peterson D.G."/>
            <person name="McGee K."/>
            <person name="Jones D.C."/>
            <person name="Wendel J.F."/>
            <person name="Stelly D.M."/>
            <person name="Grimwood J."/>
            <person name="Schmutz J."/>
        </authorList>
    </citation>
    <scope>NUCLEOTIDE SEQUENCE [LARGE SCALE GENOMIC DNA]</scope>
    <source>
        <strain evidence="2">cv. TM-1</strain>
    </source>
</reference>
<keyword evidence="1" id="KW-0175">Coiled coil</keyword>
<evidence type="ECO:0000313" key="3">
    <source>
        <dbReference type="RefSeq" id="XP_040945850.1"/>
    </source>
</evidence>
<dbReference type="Proteomes" id="UP000818029">
    <property type="component" value="Chromosome D03"/>
</dbReference>